<evidence type="ECO:0000313" key="1">
    <source>
        <dbReference type="EMBL" id="KAL2726443.1"/>
    </source>
</evidence>
<dbReference type="Proteomes" id="UP001607302">
    <property type="component" value="Unassembled WGS sequence"/>
</dbReference>
<name>A0ABD2B0P7_VESSQ</name>
<dbReference type="AlphaFoldDB" id="A0ABD2B0P7"/>
<organism evidence="1 2">
    <name type="scientific">Vespula squamosa</name>
    <name type="common">Southern yellow jacket</name>
    <name type="synonym">Wasp</name>
    <dbReference type="NCBI Taxonomy" id="30214"/>
    <lineage>
        <taxon>Eukaryota</taxon>
        <taxon>Metazoa</taxon>
        <taxon>Ecdysozoa</taxon>
        <taxon>Arthropoda</taxon>
        <taxon>Hexapoda</taxon>
        <taxon>Insecta</taxon>
        <taxon>Pterygota</taxon>
        <taxon>Neoptera</taxon>
        <taxon>Endopterygota</taxon>
        <taxon>Hymenoptera</taxon>
        <taxon>Apocrita</taxon>
        <taxon>Aculeata</taxon>
        <taxon>Vespoidea</taxon>
        <taxon>Vespidae</taxon>
        <taxon>Vespinae</taxon>
        <taxon>Vespula</taxon>
    </lineage>
</organism>
<dbReference type="EMBL" id="JAUDFV010000133">
    <property type="protein sequence ID" value="KAL2726443.1"/>
    <property type="molecule type" value="Genomic_DNA"/>
</dbReference>
<keyword evidence="2" id="KW-1185">Reference proteome</keyword>
<comment type="caution">
    <text evidence="1">The sequence shown here is derived from an EMBL/GenBank/DDBJ whole genome shotgun (WGS) entry which is preliminary data.</text>
</comment>
<proteinExistence type="predicted"/>
<reference evidence="1 2" key="1">
    <citation type="journal article" date="2024" name="Ann. Entomol. Soc. Am.">
        <title>Genomic analyses of the southern and eastern yellowjacket wasps (Hymenoptera: Vespidae) reveal evolutionary signatures of social life.</title>
        <authorList>
            <person name="Catto M.A."/>
            <person name="Caine P.B."/>
            <person name="Orr S.E."/>
            <person name="Hunt B.G."/>
            <person name="Goodisman M.A.D."/>
        </authorList>
    </citation>
    <scope>NUCLEOTIDE SEQUENCE [LARGE SCALE GENOMIC DNA]</scope>
    <source>
        <strain evidence="1">233</strain>
        <tissue evidence="1">Head and thorax</tissue>
    </source>
</reference>
<evidence type="ECO:0000313" key="2">
    <source>
        <dbReference type="Proteomes" id="UP001607302"/>
    </source>
</evidence>
<accession>A0ABD2B0P7</accession>
<sequence>MQTFANDSVCGRTRANVYDPFCHRRSISCDYTLRDRRYRSENCTSLEWYEATVEIPMTSKQGAVRIVDILNVTSHVSNVARKPECVTCSAGTTSRFPME</sequence>
<protein>
    <submittedName>
        <fullName evidence="1">Uncharacterized protein</fullName>
    </submittedName>
</protein>
<gene>
    <name evidence="1" type="ORF">V1478_006721</name>
</gene>